<name>A0A1A9ZA69_GLOPL</name>
<accession>A0A1A9ZA69</accession>
<organism evidence="1 2">
    <name type="scientific">Glossina pallidipes</name>
    <name type="common">Tsetse fly</name>
    <dbReference type="NCBI Taxonomy" id="7398"/>
    <lineage>
        <taxon>Eukaryota</taxon>
        <taxon>Metazoa</taxon>
        <taxon>Ecdysozoa</taxon>
        <taxon>Arthropoda</taxon>
        <taxon>Hexapoda</taxon>
        <taxon>Insecta</taxon>
        <taxon>Pterygota</taxon>
        <taxon>Neoptera</taxon>
        <taxon>Endopterygota</taxon>
        <taxon>Diptera</taxon>
        <taxon>Brachycera</taxon>
        <taxon>Muscomorpha</taxon>
        <taxon>Hippoboscoidea</taxon>
        <taxon>Glossinidae</taxon>
        <taxon>Glossina</taxon>
    </lineage>
</organism>
<evidence type="ECO:0000313" key="2">
    <source>
        <dbReference type="Proteomes" id="UP000092445"/>
    </source>
</evidence>
<dbReference type="Proteomes" id="UP000092445">
    <property type="component" value="Unassembled WGS sequence"/>
</dbReference>
<evidence type="ECO:0000313" key="1">
    <source>
        <dbReference type="EnsemblMetazoa" id="GPAI008362-PA"/>
    </source>
</evidence>
<reference evidence="1" key="2">
    <citation type="submission" date="2020-05" db="UniProtKB">
        <authorList>
            <consortium name="EnsemblMetazoa"/>
        </authorList>
    </citation>
    <scope>IDENTIFICATION</scope>
    <source>
        <strain evidence="1">IAEA</strain>
    </source>
</reference>
<keyword evidence="2" id="KW-1185">Reference proteome</keyword>
<dbReference type="AlphaFoldDB" id="A0A1A9ZA69"/>
<sequence length="190" mass="21780">MKQAVPLIIKPKTEQKVKVDFNKSVGPKKLKVPNVRYTKNGDVVIDYSGVYKRKKVKAAIESTMPKEYEVMVPTKLNCQFKFTVTRFSYISNEPLNKLRGQNPIPRSSGGDEFLGWMREMQSLRRYRGGGLLQVQRVSKSENDSVVEYLGVKISGSNSEFFVTCMYSPHNRNCLDEVSISYEKIEKSHEQ</sequence>
<proteinExistence type="predicted"/>
<protein>
    <submittedName>
        <fullName evidence="1">Uncharacterized protein</fullName>
    </submittedName>
</protein>
<reference evidence="2" key="1">
    <citation type="submission" date="2014-03" db="EMBL/GenBank/DDBJ databases">
        <authorList>
            <person name="Aksoy S."/>
            <person name="Warren W."/>
            <person name="Wilson R.K."/>
        </authorList>
    </citation>
    <scope>NUCLEOTIDE SEQUENCE [LARGE SCALE GENOMIC DNA]</scope>
    <source>
        <strain evidence="2">IAEA</strain>
    </source>
</reference>
<dbReference type="EnsemblMetazoa" id="GPAI008362-RA">
    <property type="protein sequence ID" value="GPAI008362-PA"/>
    <property type="gene ID" value="GPAI008362"/>
</dbReference>
<dbReference type="VEuPathDB" id="VectorBase:GPAI008362"/>